<gene>
    <name evidence="5" type="ORF">F8O02_06635</name>
</gene>
<dbReference type="InterPro" id="IPR051429">
    <property type="entry name" value="Encapsulin_nc"/>
</dbReference>
<protein>
    <recommendedName>
        <fullName evidence="4">Type 1 encapsulin shell protein</fullName>
    </recommendedName>
</protein>
<dbReference type="OrthoDB" id="2922at2"/>
<dbReference type="Pfam" id="PF04454">
    <property type="entry name" value="Linocin_M18"/>
    <property type="match status" value="1"/>
</dbReference>
<evidence type="ECO:0000313" key="5">
    <source>
        <dbReference type="EMBL" id="KAB1631986.1"/>
    </source>
</evidence>
<dbReference type="Gene3D" id="3.30.2400.30">
    <property type="match status" value="1"/>
</dbReference>
<evidence type="ECO:0000256" key="2">
    <source>
        <dbReference type="ARBA" id="ARBA00033743"/>
    </source>
</evidence>
<dbReference type="AlphaFoldDB" id="A0A7C8BN94"/>
<dbReference type="Gene3D" id="3.30.2320.10">
    <property type="entry name" value="hypothetical protein PF0899 domain"/>
    <property type="match status" value="1"/>
</dbReference>
<dbReference type="Proteomes" id="UP000481339">
    <property type="component" value="Unassembled WGS sequence"/>
</dbReference>
<dbReference type="PANTHER" id="PTHR37165:SF1">
    <property type="entry name" value="TYPE 1 ENCAPSULIN SHELL PROTEIN"/>
    <property type="match status" value="1"/>
</dbReference>
<dbReference type="EMBL" id="WBKA01000004">
    <property type="protein sequence ID" value="KAB1631986.1"/>
    <property type="molecule type" value="Genomic_DNA"/>
</dbReference>
<reference evidence="5 6" key="1">
    <citation type="submission" date="2019-09" db="EMBL/GenBank/DDBJ databases">
        <title>Phylogeny of genus Pseudoclavibacter and closely related genus.</title>
        <authorList>
            <person name="Li Y."/>
        </authorList>
    </citation>
    <scope>NUCLEOTIDE SEQUENCE [LARGE SCALE GENOMIC DNA]</scope>
    <source>
        <strain evidence="5 6">JCM 16921</strain>
    </source>
</reference>
<dbReference type="NCBIfam" id="NF041155">
    <property type="entry name" value="encap_f1"/>
    <property type="match status" value="1"/>
</dbReference>
<comment type="subcellular location">
    <subcellularLocation>
        <location evidence="1">Encapsulin nanocompartment</location>
    </subcellularLocation>
</comment>
<dbReference type="GO" id="GO:0140737">
    <property type="term" value="C:encapsulin nanocompartment"/>
    <property type="evidence" value="ECO:0007669"/>
    <property type="project" value="UniProtKB-SubCell"/>
</dbReference>
<keyword evidence="6" id="KW-1185">Reference proteome</keyword>
<proteinExistence type="inferred from homology"/>
<comment type="similarity">
    <text evidence="2">Belongs to the encapsulin family. Family 1 subfamily.</text>
</comment>
<dbReference type="PANTHER" id="PTHR37165">
    <property type="entry name" value="PEPTIDASE U56 FAMILY"/>
    <property type="match status" value="1"/>
</dbReference>
<organism evidence="5 6">
    <name type="scientific">Pseudoclavibacter caeni</name>
    <dbReference type="NCBI Taxonomy" id="908846"/>
    <lineage>
        <taxon>Bacteria</taxon>
        <taxon>Bacillati</taxon>
        <taxon>Actinomycetota</taxon>
        <taxon>Actinomycetes</taxon>
        <taxon>Micrococcales</taxon>
        <taxon>Microbacteriaceae</taxon>
        <taxon>Pseudoclavibacter</taxon>
    </lineage>
</organism>
<dbReference type="InterPro" id="IPR007544">
    <property type="entry name" value="ENCAP"/>
</dbReference>
<evidence type="ECO:0000256" key="1">
    <source>
        <dbReference type="ARBA" id="ARBA00033738"/>
    </source>
</evidence>
<sequence length="265" mass="28560">MNNLHRQLAPISDAAWEQIDASARDTFRLRAAGRRVIDVPAPGGPALGSVDLGHLEVGGTSDGVEARMFRVQTLVQVRVPFTVARQDVDDVERGALDLTWDAVDEAVERLVDLEDRAILHGWAEAGIVGLTQASTHEPVRMRPELEQMDDAVAAAANVLRLANVEGPYDLVLPQELYTRIAETTDHGRPMLGNLVPLLDGGDILWAPAAESPVVVSRRGGDAALYLGRDASIGYQAHDATTIALYLEESFTVRVHQPDAAVALVA</sequence>
<evidence type="ECO:0000256" key="4">
    <source>
        <dbReference type="ARBA" id="ARBA00050023"/>
    </source>
</evidence>
<comment type="caution">
    <text evidence="5">The sequence shown here is derived from an EMBL/GenBank/DDBJ whole genome shotgun (WGS) entry which is preliminary data.</text>
</comment>
<evidence type="ECO:0000256" key="3">
    <source>
        <dbReference type="ARBA" id="ARBA00033787"/>
    </source>
</evidence>
<accession>A0A7C8BN94</accession>
<name>A0A7C8BN94_9MICO</name>
<keyword evidence="3" id="KW-1284">Encapsulin nanocompartment</keyword>
<dbReference type="RefSeq" id="WP_158036455.1">
    <property type="nucleotide sequence ID" value="NZ_BAAAZV010000020.1"/>
</dbReference>
<dbReference type="PIRSF" id="PIRSF019254">
    <property type="entry name" value="CFP29"/>
    <property type="match status" value="1"/>
</dbReference>
<evidence type="ECO:0000313" key="6">
    <source>
        <dbReference type="Proteomes" id="UP000481339"/>
    </source>
</evidence>